<dbReference type="InterPro" id="IPR029063">
    <property type="entry name" value="SAM-dependent_MTases_sf"/>
</dbReference>
<evidence type="ECO:0000256" key="3">
    <source>
        <dbReference type="ARBA" id="ARBA00022603"/>
    </source>
</evidence>
<dbReference type="AlphaFoldDB" id="A0A7C8MIY5"/>
<dbReference type="Pfam" id="PF07942">
    <property type="entry name" value="CARME"/>
    <property type="match status" value="1"/>
</dbReference>
<organism evidence="7 8">
    <name type="scientific">Xylaria multiplex</name>
    <dbReference type="NCBI Taxonomy" id="323545"/>
    <lineage>
        <taxon>Eukaryota</taxon>
        <taxon>Fungi</taxon>
        <taxon>Dikarya</taxon>
        <taxon>Ascomycota</taxon>
        <taxon>Pezizomycotina</taxon>
        <taxon>Sordariomycetes</taxon>
        <taxon>Xylariomycetidae</taxon>
        <taxon>Xylariales</taxon>
        <taxon>Xylariaceae</taxon>
        <taxon>Xylaria</taxon>
    </lineage>
</organism>
<dbReference type="InParanoid" id="A0A7C8MIY5"/>
<comment type="similarity">
    <text evidence="1">Belongs to the carnosine N-methyltransferase family.</text>
</comment>
<dbReference type="PANTHER" id="PTHR12303">
    <property type="entry name" value="CARNOSINE N-METHYLTRANSFERASE"/>
    <property type="match status" value="1"/>
</dbReference>
<keyword evidence="4" id="KW-0808">Transferase</keyword>
<protein>
    <recommendedName>
        <fullName evidence="2">carnosine N-methyltransferase</fullName>
        <ecNumber evidence="2">2.1.1.22</ecNumber>
    </recommendedName>
</protein>
<dbReference type="SMART" id="SM01296">
    <property type="entry name" value="N2227"/>
    <property type="match status" value="1"/>
</dbReference>
<comment type="caution">
    <text evidence="7">The sequence shown here is derived from an EMBL/GenBank/DDBJ whole genome shotgun (WGS) entry which is preliminary data.</text>
</comment>
<gene>
    <name evidence="7" type="ORF">GQX73_g10065</name>
</gene>
<reference evidence="7 8" key="1">
    <citation type="submission" date="2019-12" db="EMBL/GenBank/DDBJ databases">
        <title>Draft genome sequence of the ascomycete Xylaria multiplex DSM 110363.</title>
        <authorList>
            <person name="Buettner E."/>
            <person name="Kellner H."/>
        </authorList>
    </citation>
    <scope>NUCLEOTIDE SEQUENCE [LARGE SCALE GENOMIC DNA]</scope>
    <source>
        <strain evidence="7 8">DSM 110363</strain>
    </source>
</reference>
<evidence type="ECO:0000313" key="8">
    <source>
        <dbReference type="Proteomes" id="UP000481858"/>
    </source>
</evidence>
<accession>A0A7C8MIY5</accession>
<keyword evidence="8" id="KW-1185">Reference proteome</keyword>
<dbReference type="GO" id="GO:0032259">
    <property type="term" value="P:methylation"/>
    <property type="evidence" value="ECO:0007669"/>
    <property type="project" value="UniProtKB-KW"/>
</dbReference>
<dbReference type="InterPro" id="IPR012901">
    <property type="entry name" value="CARME"/>
</dbReference>
<dbReference type="PANTHER" id="PTHR12303:SF6">
    <property type="entry name" value="CARNOSINE N-METHYLTRANSFERASE"/>
    <property type="match status" value="1"/>
</dbReference>
<feature type="region of interest" description="Disordered" evidence="6">
    <location>
        <begin position="423"/>
        <end position="444"/>
    </location>
</feature>
<proteinExistence type="inferred from homology"/>
<evidence type="ECO:0000256" key="6">
    <source>
        <dbReference type="SAM" id="MobiDB-lite"/>
    </source>
</evidence>
<evidence type="ECO:0000256" key="2">
    <source>
        <dbReference type="ARBA" id="ARBA00012003"/>
    </source>
</evidence>
<name>A0A7C8MIY5_9PEZI</name>
<sequence length="444" mass="49078">MSEEWSGVEDAIEDPEEIGVIFCALDSFSQYGKNAHMNCTHFRRQAFYTLPQAHWQMLAAPPFNYLDTLNRVDMAIESNAKLARAIVKVGLHTFGMVDADSEPVIPGEWSGLAKHNDIDKARSTIRQFYRDWSAEGRVERDACYGPVLSALEAEKTRKQGQTTWADTTMVAAQAPLHVLVPGAGLGRLVFELCRQGYETEGNEISYHQLLGSSYILNSCERVDRHTIYPWIHSFSNHRSRANQFASYSIPDVHPQQALIETTAAGGKIGSMKMCAADFLCLYGDDAHAGAYDAVATVFFLDTAPNLIRYLQVIWHCLCPGGVLVNVGPLLWHWENHVPGHHGYDGDNDDNDENTSLGIADPGNFELTDEEVMALVERIGFVVETRESGIRAPYVQDSQSMLQTVYSASYWVARKPAADEMDAKHGTAAEAVGSNLSDAGGIKKT</sequence>
<dbReference type="EMBL" id="WUBL01000199">
    <property type="protein sequence ID" value="KAF2963508.1"/>
    <property type="molecule type" value="Genomic_DNA"/>
</dbReference>
<evidence type="ECO:0000256" key="1">
    <source>
        <dbReference type="ARBA" id="ARBA00010086"/>
    </source>
</evidence>
<dbReference type="Gene3D" id="3.40.50.150">
    <property type="entry name" value="Vaccinia Virus protein VP39"/>
    <property type="match status" value="1"/>
</dbReference>
<keyword evidence="5" id="KW-0949">S-adenosyl-L-methionine</keyword>
<dbReference type="GO" id="GO:0030735">
    <property type="term" value="F:carnosine N-methyltransferase activity"/>
    <property type="evidence" value="ECO:0007669"/>
    <property type="project" value="UniProtKB-EC"/>
</dbReference>
<dbReference type="FunCoup" id="A0A7C8MIY5">
    <property type="interactions" value="383"/>
</dbReference>
<dbReference type="Proteomes" id="UP000481858">
    <property type="component" value="Unassembled WGS sequence"/>
</dbReference>
<evidence type="ECO:0000313" key="7">
    <source>
        <dbReference type="EMBL" id="KAF2963508.1"/>
    </source>
</evidence>
<dbReference type="EC" id="2.1.1.22" evidence="2"/>
<keyword evidence="3" id="KW-0489">Methyltransferase</keyword>
<evidence type="ECO:0000256" key="5">
    <source>
        <dbReference type="ARBA" id="ARBA00022691"/>
    </source>
</evidence>
<evidence type="ECO:0000256" key="4">
    <source>
        <dbReference type="ARBA" id="ARBA00022679"/>
    </source>
</evidence>
<dbReference type="OrthoDB" id="978at2759"/>
<dbReference type="SUPFAM" id="SSF53335">
    <property type="entry name" value="S-adenosyl-L-methionine-dependent methyltransferases"/>
    <property type="match status" value="1"/>
</dbReference>